<feature type="domain" description="HAMP" evidence="7">
    <location>
        <begin position="365"/>
        <end position="417"/>
    </location>
</feature>
<dbReference type="InterPro" id="IPR051310">
    <property type="entry name" value="MCP_chemotaxis"/>
</dbReference>
<reference evidence="8 9" key="1">
    <citation type="submission" date="2018-05" db="EMBL/GenBank/DDBJ databases">
        <title>Genomic Encyclopedia of Type Strains, Phase IV (KMG-V): Genome sequencing to study the core and pangenomes of soil and plant-associated prokaryotes.</title>
        <authorList>
            <person name="Whitman W."/>
        </authorList>
    </citation>
    <scope>NUCLEOTIDE SEQUENCE [LARGE SCALE GENOMIC DNA]</scope>
    <source>
        <strain evidence="8 9">SLV-132</strain>
    </source>
</reference>
<dbReference type="InterPro" id="IPR004089">
    <property type="entry name" value="MCPsignal_dom"/>
</dbReference>
<dbReference type="GO" id="GO:0006935">
    <property type="term" value="P:chemotaxis"/>
    <property type="evidence" value="ECO:0007669"/>
    <property type="project" value="InterPro"/>
</dbReference>
<dbReference type="PROSITE" id="PS50111">
    <property type="entry name" value="CHEMOTAXIS_TRANSDUC_2"/>
    <property type="match status" value="1"/>
</dbReference>
<accession>A0A316F2K5</accession>
<evidence type="ECO:0000259" key="6">
    <source>
        <dbReference type="PROSITE" id="PS50111"/>
    </source>
</evidence>
<evidence type="ECO:0000256" key="4">
    <source>
        <dbReference type="PROSITE-ProRule" id="PRU00284"/>
    </source>
</evidence>
<dbReference type="InterPro" id="IPR029151">
    <property type="entry name" value="Sensor-like_sf"/>
</dbReference>
<keyword evidence="5" id="KW-1133">Transmembrane helix</keyword>
<evidence type="ECO:0000313" key="8">
    <source>
        <dbReference type="EMBL" id="PWK38931.1"/>
    </source>
</evidence>
<organism evidence="8 9">
    <name type="scientific">Cupriavidus plantarum</name>
    <dbReference type="NCBI Taxonomy" id="942865"/>
    <lineage>
        <taxon>Bacteria</taxon>
        <taxon>Pseudomonadati</taxon>
        <taxon>Pseudomonadota</taxon>
        <taxon>Betaproteobacteria</taxon>
        <taxon>Burkholderiales</taxon>
        <taxon>Burkholderiaceae</taxon>
        <taxon>Cupriavidus</taxon>
    </lineage>
</organism>
<comment type="caution">
    <text evidence="8">The sequence shown here is derived from an EMBL/GenBank/DDBJ whole genome shotgun (WGS) entry which is preliminary data.</text>
</comment>
<comment type="similarity">
    <text evidence="3">Belongs to the methyl-accepting chemotaxis (MCP) protein family.</text>
</comment>
<keyword evidence="9" id="KW-1185">Reference proteome</keyword>
<dbReference type="RefSeq" id="WP_258307913.1">
    <property type="nucleotide sequence ID" value="NZ_QGGT01000001.1"/>
</dbReference>
<dbReference type="SMART" id="SM00304">
    <property type="entry name" value="HAMP"/>
    <property type="match status" value="2"/>
</dbReference>
<dbReference type="InterPro" id="IPR004090">
    <property type="entry name" value="Chemotax_Me-accpt_rcpt"/>
</dbReference>
<dbReference type="Pfam" id="PF00672">
    <property type="entry name" value="HAMP"/>
    <property type="match status" value="1"/>
</dbReference>
<protein>
    <submittedName>
        <fullName evidence="8">Methyl-accepting chemotaxis protein-2 (Aspartate sensor receptor)</fullName>
    </submittedName>
</protein>
<keyword evidence="4" id="KW-0807">Transducer</keyword>
<keyword evidence="5" id="KW-0812">Transmembrane</keyword>
<dbReference type="SMART" id="SM00283">
    <property type="entry name" value="MA"/>
    <property type="match status" value="1"/>
</dbReference>
<dbReference type="CDD" id="cd06225">
    <property type="entry name" value="HAMP"/>
    <property type="match status" value="1"/>
</dbReference>
<proteinExistence type="inferred from homology"/>
<evidence type="ECO:0000259" key="7">
    <source>
        <dbReference type="PROSITE" id="PS50885"/>
    </source>
</evidence>
<dbReference type="SUPFAM" id="SSF58104">
    <property type="entry name" value="Methyl-accepting chemotaxis protein (MCP) signaling domain"/>
    <property type="match status" value="1"/>
</dbReference>
<dbReference type="GO" id="GO:0007165">
    <property type="term" value="P:signal transduction"/>
    <property type="evidence" value="ECO:0007669"/>
    <property type="project" value="UniProtKB-KW"/>
</dbReference>
<dbReference type="FunFam" id="1.10.287.950:FF:000001">
    <property type="entry name" value="Methyl-accepting chemotaxis sensory transducer"/>
    <property type="match status" value="1"/>
</dbReference>
<dbReference type="Pfam" id="PF00015">
    <property type="entry name" value="MCPsignal"/>
    <property type="match status" value="1"/>
</dbReference>
<name>A0A316F2K5_9BURK</name>
<keyword evidence="5" id="KW-0472">Membrane</keyword>
<dbReference type="InterPro" id="IPR003660">
    <property type="entry name" value="HAMP_dom"/>
</dbReference>
<gene>
    <name evidence="8" type="ORF">C7419_1012833</name>
</gene>
<dbReference type="EMBL" id="QGGT01000001">
    <property type="protein sequence ID" value="PWK38931.1"/>
    <property type="molecule type" value="Genomic_DNA"/>
</dbReference>
<sequence length="667" mass="70192">MSELIIHSPTIAGRARERAGNWSIGTRVALVVLVVQVIAFGAFSLAISVASMRQLEAQARDSITAESQTLRELVAQLDDTMLQEADRFMLSFAAVLPGPYTVDPSQTIEVAGKPTPAFHSGDLLLNNSVEVPDRFLATTGGTVSTVFARTGDDFVRVTTSLKKQGGERAVGTNLDRTGAAYAAVSAGRSYRALTWLFGKPYMSKYEPVRDASGKIVGALYVGVNVEAELASLKNRIRRKTINGTGHFMLIDAKAGADQGKVMVDKLGSEGTSILDAKDADGATWVRDMIAAKDGTFTHTIALGSQPATERLTAFVTYPEWQWMIAGSVPMATLRDELVASRNRFLIGGLLAALAVSAAFWWLLRRMVSQPLAHAAEAASRLAAGDLTTRLDSARGDEIGELMRAIDGVGQGLTGIVDKVRASIGAIAGSTSQIASGNADLSARTAAQAGSLERTVASLEQLTTTVQQNAENAQNADGAVSSAAEAARAGGQTVGRVVTTMADIHKNAQQVVDIIGMIDGIAFQTNILALNAAVEAARAGEHGRGFAVVAGEVRSLAQRSANAAGEIKQLIERTVTDLKSGNEAVQQAGSAIDDMVRRVEGIATLMGEISVASREQSQGLTQISGAVAEMDITTQQNAALVEEAAAAAESLHHQAQELRQAVEVFRLA</sequence>
<dbReference type="AlphaFoldDB" id="A0A316F2K5"/>
<evidence type="ECO:0000256" key="3">
    <source>
        <dbReference type="ARBA" id="ARBA00029447"/>
    </source>
</evidence>
<dbReference type="Gene3D" id="3.30.450.20">
    <property type="entry name" value="PAS domain"/>
    <property type="match status" value="1"/>
</dbReference>
<dbReference type="GO" id="GO:0005886">
    <property type="term" value="C:plasma membrane"/>
    <property type="evidence" value="ECO:0007669"/>
    <property type="project" value="TreeGrafter"/>
</dbReference>
<feature type="domain" description="Methyl-accepting transducer" evidence="6">
    <location>
        <begin position="422"/>
        <end position="651"/>
    </location>
</feature>
<dbReference type="PRINTS" id="PR00260">
    <property type="entry name" value="CHEMTRNSDUCR"/>
</dbReference>
<evidence type="ECO:0000256" key="2">
    <source>
        <dbReference type="ARBA" id="ARBA00022481"/>
    </source>
</evidence>
<comment type="subcellular location">
    <subcellularLocation>
        <location evidence="1">Membrane</location>
    </subcellularLocation>
</comment>
<evidence type="ECO:0000256" key="1">
    <source>
        <dbReference type="ARBA" id="ARBA00004370"/>
    </source>
</evidence>
<keyword evidence="2" id="KW-0488">Methylation</keyword>
<dbReference type="PANTHER" id="PTHR43531:SF14">
    <property type="entry name" value="METHYL-ACCEPTING CHEMOTAXIS PROTEIN I-RELATED"/>
    <property type="match status" value="1"/>
</dbReference>
<feature type="transmembrane region" description="Helical" evidence="5">
    <location>
        <begin position="28"/>
        <end position="50"/>
    </location>
</feature>
<dbReference type="Pfam" id="PF17201">
    <property type="entry name" value="Cache_3-Cache_2"/>
    <property type="match status" value="1"/>
</dbReference>
<feature type="transmembrane region" description="Helical" evidence="5">
    <location>
        <begin position="344"/>
        <end position="363"/>
    </location>
</feature>
<evidence type="ECO:0000256" key="5">
    <source>
        <dbReference type="SAM" id="Phobius"/>
    </source>
</evidence>
<dbReference type="SUPFAM" id="SSF103190">
    <property type="entry name" value="Sensory domain-like"/>
    <property type="match status" value="1"/>
</dbReference>
<evidence type="ECO:0000313" key="9">
    <source>
        <dbReference type="Proteomes" id="UP000245754"/>
    </source>
</evidence>
<dbReference type="PANTHER" id="PTHR43531">
    <property type="entry name" value="PROTEIN ICFG"/>
    <property type="match status" value="1"/>
</dbReference>
<dbReference type="Gene3D" id="1.10.287.950">
    <property type="entry name" value="Methyl-accepting chemotaxis protein"/>
    <property type="match status" value="1"/>
</dbReference>
<dbReference type="Proteomes" id="UP000245754">
    <property type="component" value="Unassembled WGS sequence"/>
</dbReference>
<keyword evidence="8" id="KW-0675">Receptor</keyword>
<dbReference type="CDD" id="cd11386">
    <property type="entry name" value="MCP_signal"/>
    <property type="match status" value="1"/>
</dbReference>
<dbReference type="GO" id="GO:0004888">
    <property type="term" value="F:transmembrane signaling receptor activity"/>
    <property type="evidence" value="ECO:0007669"/>
    <property type="project" value="InterPro"/>
</dbReference>
<dbReference type="PROSITE" id="PS50885">
    <property type="entry name" value="HAMP"/>
    <property type="match status" value="1"/>
</dbReference>
<dbReference type="InterPro" id="IPR033462">
    <property type="entry name" value="Cache_3-Cache_2"/>
</dbReference>